<name>I5ATJ7_EUBC6</name>
<feature type="domain" description="UvrD-like helicase C-terminal" evidence="16">
    <location>
        <begin position="501"/>
        <end position="790"/>
    </location>
</feature>
<dbReference type="InterPro" id="IPR038726">
    <property type="entry name" value="PDDEXK_AddAB-type"/>
</dbReference>
<dbReference type="InterPro" id="IPR014016">
    <property type="entry name" value="UvrD-like_ATP-bd"/>
</dbReference>
<accession>I5ATJ7</accession>
<evidence type="ECO:0000256" key="7">
    <source>
        <dbReference type="ARBA" id="ARBA00022840"/>
    </source>
</evidence>
<evidence type="ECO:0000259" key="16">
    <source>
        <dbReference type="PROSITE" id="PS51217"/>
    </source>
</evidence>
<evidence type="ECO:0000256" key="4">
    <source>
        <dbReference type="ARBA" id="ARBA00022801"/>
    </source>
</evidence>
<dbReference type="HOGENOM" id="CLU_001114_3_1_9"/>
<dbReference type="InterPro" id="IPR027417">
    <property type="entry name" value="P-loop_NTPase"/>
</dbReference>
<keyword evidence="6 13" id="KW-0269">Exonuclease</keyword>
<evidence type="ECO:0000256" key="8">
    <source>
        <dbReference type="ARBA" id="ARBA00023125"/>
    </source>
</evidence>
<dbReference type="STRING" id="633697.EubceDRAFT1_1307"/>
<evidence type="ECO:0000256" key="1">
    <source>
        <dbReference type="ARBA" id="ARBA00022722"/>
    </source>
</evidence>
<dbReference type="GO" id="GO:0000724">
    <property type="term" value="P:double-strand break repair via homologous recombination"/>
    <property type="evidence" value="ECO:0007669"/>
    <property type="project" value="UniProtKB-UniRule"/>
</dbReference>
<keyword evidence="9 13" id="KW-0234">DNA repair</keyword>
<dbReference type="SUPFAM" id="SSF52980">
    <property type="entry name" value="Restriction endonuclease-like"/>
    <property type="match status" value="1"/>
</dbReference>
<comment type="subunit">
    <text evidence="13">Heterodimer of AddA and AddB/RexB.</text>
</comment>
<comment type="catalytic activity">
    <reaction evidence="12 13">
        <text>ATP + H2O = ADP + phosphate + H(+)</text>
        <dbReference type="Rhea" id="RHEA:13065"/>
        <dbReference type="ChEBI" id="CHEBI:15377"/>
        <dbReference type="ChEBI" id="CHEBI:15378"/>
        <dbReference type="ChEBI" id="CHEBI:30616"/>
        <dbReference type="ChEBI" id="CHEBI:43474"/>
        <dbReference type="ChEBI" id="CHEBI:456216"/>
        <dbReference type="EC" id="5.6.2.4"/>
    </reaction>
</comment>
<keyword evidence="7 13" id="KW-0067">ATP-binding</keyword>
<dbReference type="EC" id="3.1.-.-" evidence="13"/>
<evidence type="ECO:0000256" key="3">
    <source>
        <dbReference type="ARBA" id="ARBA00022763"/>
    </source>
</evidence>
<keyword evidence="1 13" id="KW-0540">Nuclease</keyword>
<sequence>MATKWTDEQERVISQRNSDLLVSAAAGSGKTAVLVERIMQLVMDPVSPMDIDQLLVVTFTRAAAGEMKERIGAKFAALLEEDPENDHLQQQGVLLHHALITTIDGFCTHVIQNYFQRIGLDPGYRIAEEGELSLLRGQVLDDLLEEEYAEASPEFLRLAQAYAPGKTDRALEEMILDIYSYAMSDPDPEVWLSECVKVYDAKTEEDLQHTGWFREMMGDAMAVLRLQTDRMREIAEEGVKAFGDAACKTLVADIEMLEALGEATDYQACADAFASLKFGTLRRAKDIQAEDSRWVKITTVRDDVKKQVKELQKNTFGNNIGAIVREFEILRPYVQELVRLVLRFREAFSAEKRKKNIADFNDLEHFALEILLDKDEDGRRTLRTDAAKELAESFREVMIDEYQDSNFLQERILKAVSGDEDGRFNRFMVGDMKQSIYAFRMARPELFLEKFNTYFPDPESTQVRIDLTRNFRSRKEVLDSSNALFRRLMIPEVGGIRYDDKAFLNYKASYPEPADPSFPQTELLVINREEEPFSSYKSSEERMELEAAAVAAKIRRLMAGTLVRGEGDELRPLRYRDIVVLLRSAKRWGKVWVKILQEAGIPCYALSGEGFFDTIEIATVLNYLRLIDNPRQDIPLAAVLRSPIAGLDDEDLAWIRAKGGMEEGKVPLLYDAVLALAEQDEKLRKFVEQLDDFRARAPRTEVHELIRKVLEKTGYGEWAAAMPAGEQREANLKMLIEKAVDYEKTSYHGLFNFIRYIDRLKKYSVDYGEVNLNSEADDTVRIMTIHQSKGLQFPVVFVSALGSEFNKADTTKAVLRHASLGLGLKVSDPEKRVQYPSVYRRVMQSHMKKQMYGEELRVLYVALTRAEEKLILTGQVSDSEKLTAAVAMQNNFRMKRESGQDETVERMLASPMDFTALLSAKTFLEMILAVIPEEKDMKLHVVEAGELAAGEVSEKMQRSAVLEEISGLAKLPEEKKIFDPEVNRMMKEVRAFSYPYEEQAKMPAKLTVTEIKKRAQRTELQEDELPAAAVFEPEEEELIPKFLRGTDEEEKTGASRGTVYHHFLECLDYGKLRPGATEEERTAFVEAERKRMLEKGLMTREDDACMYTPDFVRFLACGLGQRMKAASDAGTLHREQPFVMDIPAKDIDSQWPEGENILVQGTIDAYFSEEGKYVLVDYKTDRIHSLDAEGNPDERELVEKYHKQLEYYAAALTRITGTEVGEMYIYSVRLGREIKL</sequence>
<dbReference type="InterPro" id="IPR000212">
    <property type="entry name" value="DNA_helicase_UvrD/REP"/>
</dbReference>
<dbReference type="GO" id="GO:0005829">
    <property type="term" value="C:cytosol"/>
    <property type="evidence" value="ECO:0007669"/>
    <property type="project" value="TreeGrafter"/>
</dbReference>
<reference evidence="17 18" key="1">
    <citation type="submission" date="2010-08" db="EMBL/GenBank/DDBJ databases">
        <authorList>
            <consortium name="US DOE Joint Genome Institute (JGI-PGF)"/>
            <person name="Lucas S."/>
            <person name="Copeland A."/>
            <person name="Lapidus A."/>
            <person name="Cheng J.-F."/>
            <person name="Bruce D."/>
            <person name="Goodwin L."/>
            <person name="Pitluck S."/>
            <person name="Land M.L."/>
            <person name="Hauser L."/>
            <person name="Chang Y.-J."/>
            <person name="Anderson I.J."/>
            <person name="Johnson E."/>
            <person name="Mulhopadhyay B."/>
            <person name="Kyrpides N."/>
            <person name="Woyke T.J."/>
        </authorList>
    </citation>
    <scope>NUCLEOTIDE SEQUENCE [LARGE SCALE GENOMIC DNA]</scope>
    <source>
        <strain evidence="17 18">6</strain>
    </source>
</reference>
<dbReference type="GO" id="GO:0033202">
    <property type="term" value="C:DNA helicase complex"/>
    <property type="evidence" value="ECO:0007669"/>
    <property type="project" value="TreeGrafter"/>
</dbReference>
<dbReference type="GO" id="GO:0003690">
    <property type="term" value="F:double-stranded DNA binding"/>
    <property type="evidence" value="ECO:0007669"/>
    <property type="project" value="UniProtKB-UniRule"/>
</dbReference>
<dbReference type="OrthoDB" id="9810135at2"/>
<dbReference type="Proteomes" id="UP000005753">
    <property type="component" value="Chromosome"/>
</dbReference>
<keyword evidence="3 13" id="KW-0227">DNA damage</keyword>
<protein>
    <recommendedName>
        <fullName evidence="13">ATP-dependent helicase/nuclease subunit A</fullName>
        <ecNumber evidence="13">3.1.-.-</ecNumber>
        <ecNumber evidence="13">5.6.2.4</ecNumber>
    </recommendedName>
    <alternativeName>
        <fullName evidence="13">ATP-dependent helicase/nuclease AddA</fullName>
    </alternativeName>
    <alternativeName>
        <fullName evidence="13">DNA 3'-5' helicase AddA</fullName>
    </alternativeName>
</protein>
<evidence type="ECO:0000256" key="12">
    <source>
        <dbReference type="ARBA" id="ARBA00048988"/>
    </source>
</evidence>
<dbReference type="PROSITE" id="PS51198">
    <property type="entry name" value="UVRD_HELICASE_ATP_BIND"/>
    <property type="match status" value="1"/>
</dbReference>
<feature type="binding site" evidence="14">
    <location>
        <begin position="24"/>
        <end position="31"/>
    </location>
    <ligand>
        <name>ATP</name>
        <dbReference type="ChEBI" id="CHEBI:30616"/>
    </ligand>
</feature>
<dbReference type="GO" id="GO:0043138">
    <property type="term" value="F:3'-5' DNA helicase activity"/>
    <property type="evidence" value="ECO:0007669"/>
    <property type="project" value="UniProtKB-UniRule"/>
</dbReference>
<keyword evidence="10 13" id="KW-0413">Isomerase</keyword>
<dbReference type="InterPro" id="IPR014152">
    <property type="entry name" value="AddA"/>
</dbReference>
<dbReference type="InterPro" id="IPR011335">
    <property type="entry name" value="Restrct_endonuc-II-like"/>
</dbReference>
<evidence type="ECO:0000313" key="18">
    <source>
        <dbReference type="Proteomes" id="UP000005753"/>
    </source>
</evidence>
<comment type="similarity">
    <text evidence="13">Belongs to the helicase family. AddA subfamily.</text>
</comment>
<gene>
    <name evidence="13" type="primary">addA</name>
    <name evidence="17" type="ORF">EubceDRAFT1_1307</name>
</gene>
<dbReference type="EC" id="5.6.2.4" evidence="13"/>
<dbReference type="PANTHER" id="PTHR11070:SF48">
    <property type="entry name" value="ATP-DEPENDENT HELICASE_NUCLEASE SUBUNIT A"/>
    <property type="match status" value="1"/>
</dbReference>
<evidence type="ECO:0000259" key="15">
    <source>
        <dbReference type="PROSITE" id="PS51198"/>
    </source>
</evidence>
<evidence type="ECO:0000256" key="10">
    <source>
        <dbReference type="ARBA" id="ARBA00023235"/>
    </source>
</evidence>
<evidence type="ECO:0000256" key="5">
    <source>
        <dbReference type="ARBA" id="ARBA00022806"/>
    </source>
</evidence>
<keyword evidence="2 13" id="KW-0547">Nucleotide-binding</keyword>
<dbReference type="InterPro" id="IPR011604">
    <property type="entry name" value="PDDEXK-like_dom_sf"/>
</dbReference>
<dbReference type="Pfam" id="PF00580">
    <property type="entry name" value="UvrD-helicase"/>
    <property type="match status" value="1"/>
</dbReference>
<dbReference type="SUPFAM" id="SSF52540">
    <property type="entry name" value="P-loop containing nucleoside triphosphate hydrolases"/>
    <property type="match status" value="1"/>
</dbReference>
<dbReference type="GO" id="GO:0016887">
    <property type="term" value="F:ATP hydrolysis activity"/>
    <property type="evidence" value="ECO:0007669"/>
    <property type="project" value="RHEA"/>
</dbReference>
<comment type="cofactor">
    <cofactor evidence="13">
        <name>Mg(2+)</name>
        <dbReference type="ChEBI" id="CHEBI:18420"/>
    </cofactor>
</comment>
<dbReference type="EMBL" id="CM001487">
    <property type="protein sequence ID" value="EIM57120.1"/>
    <property type="molecule type" value="Genomic_DNA"/>
</dbReference>
<dbReference type="Pfam" id="PF13361">
    <property type="entry name" value="UvrD_C"/>
    <property type="match status" value="1"/>
</dbReference>
<dbReference type="Gene3D" id="3.90.320.10">
    <property type="match status" value="1"/>
</dbReference>
<comment type="catalytic activity">
    <reaction evidence="11 13">
        <text>Couples ATP hydrolysis with the unwinding of duplex DNA by translocating in the 3'-5' direction.</text>
        <dbReference type="EC" id="5.6.2.4"/>
    </reaction>
</comment>
<proteinExistence type="inferred from homology"/>
<comment type="function">
    <text evidence="13">The heterodimer acts as both an ATP-dependent DNA helicase and an ATP-dependent, dual-direction single-stranded exonuclease. Recognizes the chi site generating a DNA molecule suitable for the initiation of homologous recombination. The AddA nuclease domain is required for chi fragment generation; this subunit has the helicase and 3' -&gt; 5' nuclease activities.</text>
</comment>
<keyword evidence="8 13" id="KW-0238">DNA-binding</keyword>
<keyword evidence="4 13" id="KW-0378">Hydrolase</keyword>
<evidence type="ECO:0000256" key="13">
    <source>
        <dbReference type="HAMAP-Rule" id="MF_01451"/>
    </source>
</evidence>
<evidence type="ECO:0000256" key="2">
    <source>
        <dbReference type="ARBA" id="ARBA00022741"/>
    </source>
</evidence>
<dbReference type="eggNOG" id="COG1074">
    <property type="taxonomic scope" value="Bacteria"/>
</dbReference>
<keyword evidence="18" id="KW-1185">Reference proteome</keyword>
<dbReference type="AlphaFoldDB" id="I5ATJ7"/>
<dbReference type="Gene3D" id="3.40.50.300">
    <property type="entry name" value="P-loop containing nucleotide triphosphate hydrolases"/>
    <property type="match status" value="4"/>
</dbReference>
<evidence type="ECO:0000256" key="11">
    <source>
        <dbReference type="ARBA" id="ARBA00034617"/>
    </source>
</evidence>
<evidence type="ECO:0000256" key="6">
    <source>
        <dbReference type="ARBA" id="ARBA00022839"/>
    </source>
</evidence>
<dbReference type="PANTHER" id="PTHR11070">
    <property type="entry name" value="UVRD / RECB / PCRA DNA HELICASE FAMILY MEMBER"/>
    <property type="match status" value="1"/>
</dbReference>
<dbReference type="InterPro" id="IPR014017">
    <property type="entry name" value="DNA_helicase_UvrD-like_C"/>
</dbReference>
<dbReference type="NCBIfam" id="TIGR02785">
    <property type="entry name" value="addA_Gpos"/>
    <property type="match status" value="1"/>
</dbReference>
<keyword evidence="5 13" id="KW-0347">Helicase</keyword>
<evidence type="ECO:0000256" key="14">
    <source>
        <dbReference type="PROSITE-ProRule" id="PRU00560"/>
    </source>
</evidence>
<dbReference type="Pfam" id="PF12705">
    <property type="entry name" value="PDDEXK_1"/>
    <property type="match status" value="1"/>
</dbReference>
<dbReference type="GO" id="GO:0005524">
    <property type="term" value="F:ATP binding"/>
    <property type="evidence" value="ECO:0007669"/>
    <property type="project" value="UniProtKB-UniRule"/>
</dbReference>
<dbReference type="HAMAP" id="MF_01451">
    <property type="entry name" value="AddA"/>
    <property type="match status" value="1"/>
</dbReference>
<dbReference type="GO" id="GO:0008408">
    <property type="term" value="F:3'-5' exonuclease activity"/>
    <property type="evidence" value="ECO:0007669"/>
    <property type="project" value="UniProtKB-UniRule"/>
</dbReference>
<reference evidence="17 18" key="2">
    <citation type="submission" date="2012-02" db="EMBL/GenBank/DDBJ databases">
        <title>Improved High-Quality Draft sequence of Eubacterium cellulosolvens 6.</title>
        <authorList>
            <consortium name="US DOE Joint Genome Institute"/>
            <person name="Lucas S."/>
            <person name="Han J."/>
            <person name="Lapidus A."/>
            <person name="Cheng J.-F."/>
            <person name="Goodwin L."/>
            <person name="Pitluck S."/>
            <person name="Peters L."/>
            <person name="Mikhailova N."/>
            <person name="Gu W."/>
            <person name="Detter J.C."/>
            <person name="Han C."/>
            <person name="Tapia R."/>
            <person name="Land M."/>
            <person name="Hauser L."/>
            <person name="Kyrpides N."/>
            <person name="Ivanova N."/>
            <person name="Pagani I."/>
            <person name="Johnson E."/>
            <person name="Mukhopadhyay B."/>
            <person name="Anderson I."/>
            <person name="Woyke T."/>
        </authorList>
    </citation>
    <scope>NUCLEOTIDE SEQUENCE [LARGE SCALE GENOMIC DNA]</scope>
    <source>
        <strain evidence="17 18">6</strain>
    </source>
</reference>
<dbReference type="PROSITE" id="PS51217">
    <property type="entry name" value="UVRD_HELICASE_CTER"/>
    <property type="match status" value="1"/>
</dbReference>
<evidence type="ECO:0000313" key="17">
    <source>
        <dbReference type="EMBL" id="EIM57120.1"/>
    </source>
</evidence>
<dbReference type="Gene3D" id="1.10.486.10">
    <property type="entry name" value="PCRA, domain 4"/>
    <property type="match status" value="1"/>
</dbReference>
<organism evidence="17 18">
    <name type="scientific">Eubacterium cellulosolvens (strain ATCC 43171 / JCM 9499 / 6)</name>
    <name type="common">Cillobacterium cellulosolvens</name>
    <dbReference type="NCBI Taxonomy" id="633697"/>
    <lineage>
        <taxon>Bacteria</taxon>
        <taxon>Bacillati</taxon>
        <taxon>Bacillota</taxon>
        <taxon>Clostridia</taxon>
        <taxon>Eubacteriales</taxon>
        <taxon>Eubacteriaceae</taxon>
        <taxon>Eubacterium</taxon>
    </lineage>
</organism>
<feature type="domain" description="UvrD-like helicase ATP-binding" evidence="15">
    <location>
        <begin position="3"/>
        <end position="474"/>
    </location>
</feature>
<evidence type="ECO:0000256" key="9">
    <source>
        <dbReference type="ARBA" id="ARBA00023204"/>
    </source>
</evidence>